<dbReference type="Pfam" id="PF19961">
    <property type="entry name" value="EAD8"/>
    <property type="match status" value="1"/>
</dbReference>
<gene>
    <name evidence="4" type="ORF">J0M35_11375</name>
</gene>
<evidence type="ECO:0000313" key="5">
    <source>
        <dbReference type="Proteomes" id="UP000664277"/>
    </source>
</evidence>
<comment type="caution">
    <text evidence="4">The sequence shown here is derived from an EMBL/GenBank/DDBJ whole genome shotgun (WGS) entry which is preliminary data.</text>
</comment>
<dbReference type="AlphaFoldDB" id="A0A8J7P7N7"/>
<name>A0A8J7P7N7_9BACT</name>
<dbReference type="InterPro" id="IPR051043">
    <property type="entry name" value="Sulfatase_Mod_Factor_Kinase"/>
</dbReference>
<dbReference type="PANTHER" id="PTHR23150">
    <property type="entry name" value="SULFATASE MODIFYING FACTOR 1, 2"/>
    <property type="match status" value="1"/>
</dbReference>
<dbReference type="InterPro" id="IPR016187">
    <property type="entry name" value="CTDL_fold"/>
</dbReference>
<sequence>MDDFLPRAARLLQPHLGEERRGARLALAFHGSNRAILDGISQRGSSSDFTVRCVSRLLDRGCVGSRHALSLLLEVVRGEAGDELQASFQTLIGELDAGCVREPDADCPYRDLRAFREEDEPLFFGRDACTHELVTAVDRCPLVAVVGASGSGKSSVVQAGLIPLLRRRGGWAVAIVRPGPEPWRSLAGCLLEQIEGEPAADQRVQRQRAIGELAGELARGVAGGARVGLTHLVDSLLAVHPGSRHLLLLVDQWEELYTYRETDAATAAAFADRLIEARARAPLRIVLTLRADFTGRAIDHRPLRDHLQQATVFLGGMNRDERERAIRGPAETAGLRFEPGLVARLLDEVGDEPGNLPLLEFCLTQLHARRQDGALCQAGFQAIGGVRGAIVRRADEVIDELAVRAPGSEAIARDVFLQLVQLGDGSDDTRRRASLGDFADASRALIGELASARLLVTGRDAGSGQETVEVAHEALIRNWPRLRDWLQQDRDDLHQRREIGRATAAWRAHGDSHRWSDERVMLETAPMLQRLAPRFALSASERRFLGPLAVDEMLALLDDPATSHPRRATIGDRLALLPGGDPRPGVGLRPDGLPDIVWHEIPGGEVEVEVAASGLLRRWRGRPRFAAEPFRIARHPVTVAQWRVFLAAADGYEALVRRVRGWEAARQRGRDNQPAVDVTWYEAMAYCQWLGAALGHAVRLPTEWEWQLAASGGDPLREYPWGDWHDGRANTSESELGRMTAVGVYPPGASEQGVCDLAGNVWQWCLNEFDKPGDVTTGGDARRVVRGGSWDDGRDVARCAARLDHDPGYRVNDLGLRLVCVSPILKR</sequence>
<dbReference type="GO" id="GO:0120147">
    <property type="term" value="F:formylglycine-generating oxidase activity"/>
    <property type="evidence" value="ECO:0007669"/>
    <property type="project" value="TreeGrafter"/>
</dbReference>
<dbReference type="SUPFAM" id="SSF52540">
    <property type="entry name" value="P-loop containing nucleoside triphosphate hydrolases"/>
    <property type="match status" value="1"/>
</dbReference>
<feature type="domain" description="Effector-associated" evidence="2">
    <location>
        <begin position="4"/>
        <end position="94"/>
    </location>
</feature>
<evidence type="ECO:0000259" key="1">
    <source>
        <dbReference type="Pfam" id="PF03781"/>
    </source>
</evidence>
<dbReference type="Pfam" id="PF20703">
    <property type="entry name" value="nSTAND1"/>
    <property type="match status" value="1"/>
</dbReference>
<evidence type="ECO:0000313" key="4">
    <source>
        <dbReference type="EMBL" id="MBN8660959.1"/>
    </source>
</evidence>
<dbReference type="InterPro" id="IPR005532">
    <property type="entry name" value="SUMF_dom"/>
</dbReference>
<dbReference type="SUPFAM" id="SSF56436">
    <property type="entry name" value="C-type lectin-like"/>
    <property type="match status" value="1"/>
</dbReference>
<proteinExistence type="predicted"/>
<evidence type="ECO:0000259" key="3">
    <source>
        <dbReference type="Pfam" id="PF20703"/>
    </source>
</evidence>
<dbReference type="EMBL" id="JAFLCK010000015">
    <property type="protein sequence ID" value="MBN8660959.1"/>
    <property type="molecule type" value="Genomic_DNA"/>
</dbReference>
<dbReference type="InterPro" id="IPR042095">
    <property type="entry name" value="SUMF_sf"/>
</dbReference>
<dbReference type="Gene3D" id="3.90.1580.10">
    <property type="entry name" value="paralog of FGE (formylglycine-generating enzyme)"/>
    <property type="match status" value="1"/>
</dbReference>
<dbReference type="InterPro" id="IPR027417">
    <property type="entry name" value="P-loop_NTPase"/>
</dbReference>
<dbReference type="InterPro" id="IPR049052">
    <property type="entry name" value="nSTAND1"/>
</dbReference>
<accession>A0A8J7P7N7</accession>
<evidence type="ECO:0000259" key="2">
    <source>
        <dbReference type="Pfam" id="PF19961"/>
    </source>
</evidence>
<organism evidence="4 5">
    <name type="scientific">Candidatus Obscuribacter phosphatis</name>
    <dbReference type="NCBI Taxonomy" id="1906157"/>
    <lineage>
        <taxon>Bacteria</taxon>
        <taxon>Bacillati</taxon>
        <taxon>Candidatus Melainabacteria</taxon>
        <taxon>Candidatus Obscuribacterales</taxon>
        <taxon>Candidatus Obscuribacteraceae</taxon>
        <taxon>Candidatus Obscuribacter</taxon>
    </lineage>
</organism>
<feature type="domain" description="Sulfatase-modifying factor enzyme-like" evidence="1">
    <location>
        <begin position="601"/>
        <end position="819"/>
    </location>
</feature>
<dbReference type="Gene3D" id="3.40.50.300">
    <property type="entry name" value="P-loop containing nucleotide triphosphate hydrolases"/>
    <property type="match status" value="1"/>
</dbReference>
<feature type="domain" description="Novel STAND NTPase 1" evidence="3">
    <location>
        <begin position="108"/>
        <end position="512"/>
    </location>
</feature>
<reference evidence="4" key="1">
    <citation type="submission" date="2021-02" db="EMBL/GenBank/DDBJ databases">
        <title>Genome-Resolved Metagenomics of a Microbial Community Performing Photosynthetic Biological Nutrient Removal.</title>
        <authorList>
            <person name="Mcdaniel E.A."/>
        </authorList>
    </citation>
    <scope>NUCLEOTIDE SEQUENCE</scope>
    <source>
        <strain evidence="4">UWPOB_OBS1</strain>
    </source>
</reference>
<dbReference type="Proteomes" id="UP000664277">
    <property type="component" value="Unassembled WGS sequence"/>
</dbReference>
<dbReference type="PANTHER" id="PTHR23150:SF19">
    <property type="entry name" value="FORMYLGLYCINE-GENERATING ENZYME"/>
    <property type="match status" value="1"/>
</dbReference>
<protein>
    <submittedName>
        <fullName evidence="4">SUMF1/EgtB/PvdO family nonheme iron enzyme</fullName>
    </submittedName>
</protein>
<dbReference type="InterPro" id="IPR045437">
    <property type="entry name" value="EAD8"/>
</dbReference>
<dbReference type="Pfam" id="PF03781">
    <property type="entry name" value="FGE-sulfatase"/>
    <property type="match status" value="1"/>
</dbReference>